<dbReference type="EMBL" id="JAERMS010000071">
    <property type="protein sequence ID" value="MBO1364491.1"/>
    <property type="molecule type" value="Genomic_DNA"/>
</dbReference>
<sequence>MANFNSLQIAKAIVADNRISVSKGFLGLSTKVVYNPTGSIVKAYKKQYGVADGEKIQKLLTLPVSQIKDKELKHFAAIDLGNYLLEELVDADRQFAALRLYRYEQLHYAPVTDLLIYEGEEAAIIASLF</sequence>
<protein>
    <submittedName>
        <fullName evidence="1">Uncharacterized protein</fullName>
    </submittedName>
</protein>
<dbReference type="RefSeq" id="WP_107581963.1">
    <property type="nucleotide sequence ID" value="NZ_JAERMS010000071.1"/>
</dbReference>
<reference evidence="1 2" key="1">
    <citation type="submission" date="2021-01" db="EMBL/GenBank/DDBJ databases">
        <title>Prevotella A2931 sp. nov.</title>
        <authorList>
            <person name="Buhl M."/>
            <person name="Oberhettinger P."/>
        </authorList>
    </citation>
    <scope>NUCLEOTIDE SEQUENCE [LARGE SCALE GENOMIC DNA]</scope>
    <source>
        <strain evidence="1 2">A2931</strain>
    </source>
</reference>
<comment type="caution">
    <text evidence="1">The sequence shown here is derived from an EMBL/GenBank/DDBJ whole genome shotgun (WGS) entry which is preliminary data.</text>
</comment>
<evidence type="ECO:0000313" key="1">
    <source>
        <dbReference type="EMBL" id="MBO1364491.1"/>
    </source>
</evidence>
<keyword evidence="2" id="KW-1185">Reference proteome</keyword>
<evidence type="ECO:0000313" key="2">
    <source>
        <dbReference type="Proteomes" id="UP000664265"/>
    </source>
</evidence>
<dbReference type="Proteomes" id="UP000664265">
    <property type="component" value="Unassembled WGS sequence"/>
</dbReference>
<accession>A0ABS3M8P8</accession>
<name>A0ABS3M8P8_9BACT</name>
<organism evidence="1 2">
    <name type="scientific">Prevotella illustrans</name>
    <dbReference type="NCBI Taxonomy" id="2800387"/>
    <lineage>
        <taxon>Bacteria</taxon>
        <taxon>Pseudomonadati</taxon>
        <taxon>Bacteroidota</taxon>
        <taxon>Bacteroidia</taxon>
        <taxon>Bacteroidales</taxon>
        <taxon>Prevotellaceae</taxon>
        <taxon>Prevotella</taxon>
    </lineage>
</organism>
<proteinExistence type="predicted"/>
<gene>
    <name evidence="1" type="ORF">JHU38_12090</name>
</gene>